<sequence length="77" mass="8456">MISLLTTFSAVFGCGVLPAGHVNELYRYPDGVEVFDALESKARSALLPDAVTLSILNQLERSTFLKPRRWVFLVASG</sequence>
<gene>
    <name evidence="1" type="ORF">KIN20_027551</name>
</gene>
<protein>
    <submittedName>
        <fullName evidence="1">Uncharacterized protein</fullName>
    </submittedName>
</protein>
<name>A0AAD5QZJ4_PARTN</name>
<evidence type="ECO:0000313" key="2">
    <source>
        <dbReference type="Proteomes" id="UP001196413"/>
    </source>
</evidence>
<evidence type="ECO:0000313" key="1">
    <source>
        <dbReference type="EMBL" id="KAJ1366789.1"/>
    </source>
</evidence>
<organism evidence="1 2">
    <name type="scientific">Parelaphostrongylus tenuis</name>
    <name type="common">Meningeal worm</name>
    <dbReference type="NCBI Taxonomy" id="148309"/>
    <lineage>
        <taxon>Eukaryota</taxon>
        <taxon>Metazoa</taxon>
        <taxon>Ecdysozoa</taxon>
        <taxon>Nematoda</taxon>
        <taxon>Chromadorea</taxon>
        <taxon>Rhabditida</taxon>
        <taxon>Rhabditina</taxon>
        <taxon>Rhabditomorpha</taxon>
        <taxon>Strongyloidea</taxon>
        <taxon>Metastrongylidae</taxon>
        <taxon>Parelaphostrongylus</taxon>
    </lineage>
</organism>
<keyword evidence="2" id="KW-1185">Reference proteome</keyword>
<comment type="caution">
    <text evidence="1">The sequence shown here is derived from an EMBL/GenBank/DDBJ whole genome shotgun (WGS) entry which is preliminary data.</text>
</comment>
<proteinExistence type="predicted"/>
<accession>A0AAD5QZJ4</accession>
<dbReference type="AlphaFoldDB" id="A0AAD5QZJ4"/>
<dbReference type="Proteomes" id="UP001196413">
    <property type="component" value="Unassembled WGS sequence"/>
</dbReference>
<dbReference type="EMBL" id="JAHQIW010005659">
    <property type="protein sequence ID" value="KAJ1366789.1"/>
    <property type="molecule type" value="Genomic_DNA"/>
</dbReference>
<reference evidence="1" key="1">
    <citation type="submission" date="2021-06" db="EMBL/GenBank/DDBJ databases">
        <title>Parelaphostrongylus tenuis whole genome reference sequence.</title>
        <authorList>
            <person name="Garwood T.J."/>
            <person name="Larsen P.A."/>
            <person name="Fountain-Jones N.M."/>
            <person name="Garbe J.R."/>
            <person name="Macchietto M.G."/>
            <person name="Kania S.A."/>
            <person name="Gerhold R.W."/>
            <person name="Richards J.E."/>
            <person name="Wolf T.M."/>
        </authorList>
    </citation>
    <scope>NUCLEOTIDE SEQUENCE</scope>
    <source>
        <strain evidence="1">MNPRO001-30</strain>
        <tissue evidence="1">Meninges</tissue>
    </source>
</reference>